<comment type="caution">
    <text evidence="1">The sequence shown here is derived from an EMBL/GenBank/DDBJ whole genome shotgun (WGS) entry which is preliminary data.</text>
</comment>
<sequence length="90" mass="10093">MLHGLRLVGEVPSRLNDRFVDCVRARGLAEHVGCSQYGDLGADEIGLVLRAQRAGDILLSRPVFVGHEWADRVCDAWEGSIPEEEWRVYC</sequence>
<reference evidence="1 2" key="1">
    <citation type="submission" date="2018-06" db="EMBL/GenBank/DDBJ databases">
        <title>Actinomadura craniellae sp. nov. isolated from marine sponge Craniella sp.</title>
        <authorList>
            <person name="Li L."/>
            <person name="Xu Q.H."/>
            <person name="Lin H.W."/>
            <person name="Lu Y.H."/>
        </authorList>
    </citation>
    <scope>NUCLEOTIDE SEQUENCE [LARGE SCALE GENOMIC DNA]</scope>
    <source>
        <strain evidence="1 2">LHW63021</strain>
    </source>
</reference>
<evidence type="ECO:0000313" key="1">
    <source>
        <dbReference type="EMBL" id="RAY12324.1"/>
    </source>
</evidence>
<keyword evidence="2" id="KW-1185">Reference proteome</keyword>
<dbReference type="Proteomes" id="UP000251891">
    <property type="component" value="Unassembled WGS sequence"/>
</dbReference>
<name>A0A365GZQ7_9ACTN</name>
<accession>A0A365GZQ7</accession>
<protein>
    <submittedName>
        <fullName evidence="1">Uncharacterized protein</fullName>
    </submittedName>
</protein>
<gene>
    <name evidence="1" type="ORF">DPM19_26645</name>
</gene>
<dbReference type="AlphaFoldDB" id="A0A365GZQ7"/>
<proteinExistence type="predicted"/>
<evidence type="ECO:0000313" key="2">
    <source>
        <dbReference type="Proteomes" id="UP000251891"/>
    </source>
</evidence>
<organism evidence="1 2">
    <name type="scientific">Actinomadura craniellae</name>
    <dbReference type="NCBI Taxonomy" id="2231787"/>
    <lineage>
        <taxon>Bacteria</taxon>
        <taxon>Bacillati</taxon>
        <taxon>Actinomycetota</taxon>
        <taxon>Actinomycetes</taxon>
        <taxon>Streptosporangiales</taxon>
        <taxon>Thermomonosporaceae</taxon>
        <taxon>Actinomadura</taxon>
    </lineage>
</organism>
<dbReference type="EMBL" id="QLYX01000014">
    <property type="protein sequence ID" value="RAY12324.1"/>
    <property type="molecule type" value="Genomic_DNA"/>
</dbReference>